<keyword evidence="1" id="KW-1133">Transmembrane helix</keyword>
<proteinExistence type="predicted"/>
<feature type="transmembrane region" description="Helical" evidence="1">
    <location>
        <begin position="70"/>
        <end position="91"/>
    </location>
</feature>
<evidence type="ECO:0000256" key="1">
    <source>
        <dbReference type="SAM" id="Phobius"/>
    </source>
</evidence>
<keyword evidence="1" id="KW-0472">Membrane</keyword>
<feature type="transmembrane region" description="Helical" evidence="1">
    <location>
        <begin position="47"/>
        <end position="64"/>
    </location>
</feature>
<dbReference type="AlphaFoldDB" id="A0A6J6PPA1"/>
<name>A0A6J6PPA1_9ZZZZ</name>
<dbReference type="EMBL" id="CAEZXV010000032">
    <property type="protein sequence ID" value="CAB4698713.1"/>
    <property type="molecule type" value="Genomic_DNA"/>
</dbReference>
<feature type="transmembrane region" description="Helical" evidence="1">
    <location>
        <begin position="12"/>
        <end position="35"/>
    </location>
</feature>
<sequence>MQLKLAMESLALVVSVMILISILGAPIGWLILKIPTNKRSTTNTKKLAAFVFTLFGLMLGLTILSTGPAIGGVVISIFSITTSILVFIKIWRDKTYWEH</sequence>
<keyword evidence="1" id="KW-0812">Transmembrane</keyword>
<protein>
    <submittedName>
        <fullName evidence="2">Unannotated protein</fullName>
    </submittedName>
</protein>
<evidence type="ECO:0000313" key="2">
    <source>
        <dbReference type="EMBL" id="CAB4698713.1"/>
    </source>
</evidence>
<accession>A0A6J6PPA1</accession>
<gene>
    <name evidence="2" type="ORF">UFOPK2598_00471</name>
</gene>
<organism evidence="2">
    <name type="scientific">freshwater metagenome</name>
    <dbReference type="NCBI Taxonomy" id="449393"/>
    <lineage>
        <taxon>unclassified sequences</taxon>
        <taxon>metagenomes</taxon>
        <taxon>ecological metagenomes</taxon>
    </lineage>
</organism>
<reference evidence="2" key="1">
    <citation type="submission" date="2020-05" db="EMBL/GenBank/DDBJ databases">
        <authorList>
            <person name="Chiriac C."/>
            <person name="Salcher M."/>
            <person name="Ghai R."/>
            <person name="Kavagutti S V."/>
        </authorList>
    </citation>
    <scope>NUCLEOTIDE SEQUENCE</scope>
</reference>